<dbReference type="EMBL" id="JAEFBJ010000006">
    <property type="protein sequence ID" value="KAG7600312.1"/>
    <property type="molecule type" value="Genomic_DNA"/>
</dbReference>
<reference evidence="6 7" key="1">
    <citation type="submission" date="2020-12" db="EMBL/GenBank/DDBJ databases">
        <title>Concerted genomic and epigenomic changes stabilize Arabidopsis allopolyploids.</title>
        <authorList>
            <person name="Chen Z."/>
        </authorList>
    </citation>
    <scope>NUCLEOTIDE SEQUENCE [LARGE SCALE GENOMIC DNA]</scope>
    <source>
        <strain evidence="6">As9502</strain>
        <tissue evidence="6">Leaf</tissue>
    </source>
</reference>
<dbReference type="Proteomes" id="UP000694251">
    <property type="component" value="Chromosome 6"/>
</dbReference>
<keyword evidence="2" id="KW-0810">Translation regulation</keyword>
<evidence type="ECO:0000256" key="2">
    <source>
        <dbReference type="ARBA" id="ARBA00022845"/>
    </source>
</evidence>
<evidence type="ECO:0000313" key="7">
    <source>
        <dbReference type="Proteomes" id="UP000694251"/>
    </source>
</evidence>
<dbReference type="GO" id="GO:0003723">
    <property type="term" value="F:RNA binding"/>
    <property type="evidence" value="ECO:0007669"/>
    <property type="project" value="InterPro"/>
</dbReference>
<evidence type="ECO:0000256" key="4">
    <source>
        <dbReference type="SAM" id="MobiDB-lite"/>
    </source>
</evidence>
<dbReference type="PROSITE" id="PS51366">
    <property type="entry name" value="MI"/>
    <property type="match status" value="1"/>
</dbReference>
<keyword evidence="3" id="KW-0539">Nucleus</keyword>
<evidence type="ECO:0000313" key="6">
    <source>
        <dbReference type="EMBL" id="KAG7600312.1"/>
    </source>
</evidence>
<dbReference type="Pfam" id="PF02847">
    <property type="entry name" value="MA3"/>
    <property type="match status" value="1"/>
</dbReference>
<dbReference type="InterPro" id="IPR003890">
    <property type="entry name" value="MIF4G-like_typ-3"/>
</dbReference>
<evidence type="ECO:0000256" key="3">
    <source>
        <dbReference type="ARBA" id="ARBA00023242"/>
    </source>
</evidence>
<dbReference type="GO" id="GO:0006417">
    <property type="term" value="P:regulation of translation"/>
    <property type="evidence" value="ECO:0007669"/>
    <property type="project" value="UniProtKB-KW"/>
</dbReference>
<evidence type="ECO:0000259" key="5">
    <source>
        <dbReference type="PROSITE" id="PS51366"/>
    </source>
</evidence>
<dbReference type="AlphaFoldDB" id="A0A8T2CPU2"/>
<evidence type="ECO:0000256" key="1">
    <source>
        <dbReference type="ARBA" id="ARBA00004123"/>
    </source>
</evidence>
<dbReference type="PANTHER" id="PTHR18034">
    <property type="entry name" value="CELL CYCLE CONTROL PROTEIN CWF22-RELATED"/>
    <property type="match status" value="1"/>
</dbReference>
<feature type="region of interest" description="Disordered" evidence="4">
    <location>
        <begin position="437"/>
        <end position="461"/>
    </location>
</feature>
<comment type="caution">
    <text evidence="6">The sequence shown here is derived from an EMBL/GenBank/DDBJ whole genome shotgun (WGS) entry which is preliminary data.</text>
</comment>
<keyword evidence="7" id="KW-1185">Reference proteome</keyword>
<feature type="domain" description="MI" evidence="5">
    <location>
        <begin position="241"/>
        <end position="357"/>
    </location>
</feature>
<organism evidence="6 7">
    <name type="scientific">Arabidopsis suecica</name>
    <name type="common">Swedish thale-cress</name>
    <name type="synonym">Cardaminopsis suecica</name>
    <dbReference type="NCBI Taxonomy" id="45249"/>
    <lineage>
        <taxon>Eukaryota</taxon>
        <taxon>Viridiplantae</taxon>
        <taxon>Streptophyta</taxon>
        <taxon>Embryophyta</taxon>
        <taxon>Tracheophyta</taxon>
        <taxon>Spermatophyta</taxon>
        <taxon>Magnoliopsida</taxon>
        <taxon>eudicotyledons</taxon>
        <taxon>Gunneridae</taxon>
        <taxon>Pentapetalae</taxon>
        <taxon>rosids</taxon>
        <taxon>malvids</taxon>
        <taxon>Brassicales</taxon>
        <taxon>Brassicaceae</taxon>
        <taxon>Camelineae</taxon>
        <taxon>Arabidopsis</taxon>
    </lineage>
</organism>
<comment type="subcellular location">
    <subcellularLocation>
        <location evidence="1">Nucleus</location>
    </subcellularLocation>
</comment>
<protein>
    <submittedName>
        <fullName evidence="6">Armadillo-type fold</fullName>
    </submittedName>
</protein>
<dbReference type="GO" id="GO:0000398">
    <property type="term" value="P:mRNA splicing, via spliceosome"/>
    <property type="evidence" value="ECO:0007669"/>
    <property type="project" value="TreeGrafter"/>
</dbReference>
<dbReference type="InterPro" id="IPR003891">
    <property type="entry name" value="Initiation_fac_eIF4g_MI"/>
</dbReference>
<dbReference type="GO" id="GO:0071013">
    <property type="term" value="C:catalytic step 2 spliceosome"/>
    <property type="evidence" value="ECO:0007669"/>
    <property type="project" value="TreeGrafter"/>
</dbReference>
<gene>
    <name evidence="6" type="ORF">ISN44_As06g044290</name>
</gene>
<dbReference type="SMART" id="SM00544">
    <property type="entry name" value="MA3"/>
    <property type="match status" value="1"/>
</dbReference>
<dbReference type="PANTHER" id="PTHR18034:SF9">
    <property type="entry name" value="MI DOMAIN-CONTAINING PROTEIN"/>
    <property type="match status" value="1"/>
</dbReference>
<dbReference type="Pfam" id="PF02854">
    <property type="entry name" value="MIF4G"/>
    <property type="match status" value="1"/>
</dbReference>
<dbReference type="InterPro" id="IPR050781">
    <property type="entry name" value="CWC22_splicing_factor"/>
</dbReference>
<name>A0A8T2CPU2_ARASU</name>
<sequence length="461" mass="54061">MEGRYIVPALKKKDQTRDVERESWDELRRRINGLVNKIMYQISDRISFILRCHRGFNRRPVVRFLAHLVNQQVANETIALELLLKLLVEPTGDTVEVAVVFVTECGALLQEVSPRGLNLIFDSFRRILHEGDLEYRSRCLIESLVTLRRLNFKDHPAIRPQLDLVDLENQVTHEISFLDNIDPETSLDVFKPDPAFQQNESKYELMKKQILGEEDTDLEEEDDDDDDERVIEDDTETDLVNLRRTIYQTIMSSLDFEEAGHKLLKIRLEQGQEMELCVMVLKCCSEEKTYRSFYGHLAHRFCLRSKVYRECFENLFVQQYSMVHRFDTNKLISVATFFGHLLATDALPWHVLAYVQLTEEDTTSSSRIFLKNLFLQLSELLGIKLLNEKLHDPTMEETFESIFPKDHLKSTLFSINFFTKIGLGGITQKLRQFIAKRKETDSEELSDDETERKRRRKKVDQ</sequence>
<dbReference type="OrthoDB" id="1924287at2759"/>
<accession>A0A8T2CPU2</accession>
<proteinExistence type="predicted"/>